<feature type="transmembrane region" description="Helical" evidence="1">
    <location>
        <begin position="123"/>
        <end position="143"/>
    </location>
</feature>
<name>A0AA49Q7J1_9BACT</name>
<dbReference type="EMBL" id="CP130613">
    <property type="protein sequence ID" value="WKW14831.1"/>
    <property type="molecule type" value="Genomic_DNA"/>
</dbReference>
<keyword evidence="1" id="KW-1133">Transmembrane helix</keyword>
<dbReference type="Proteomes" id="UP001229955">
    <property type="component" value="Chromosome"/>
</dbReference>
<accession>A0AA49Q4J8</accession>
<proteinExistence type="predicted"/>
<dbReference type="KEGG" id="pspc:Strain318_001190"/>
<keyword evidence="1" id="KW-0472">Membrane</keyword>
<evidence type="ECO:0000313" key="3">
    <source>
        <dbReference type="EMBL" id="WKW14831.1"/>
    </source>
</evidence>
<dbReference type="AlphaFoldDB" id="A0AA49Q7J1"/>
<accession>A0AA49Q7J1</accession>
<dbReference type="EMBL" id="CP130612">
    <property type="protein sequence ID" value="WKW11921.1"/>
    <property type="molecule type" value="Genomic_DNA"/>
</dbReference>
<dbReference type="RefSeq" id="WP_367887604.1">
    <property type="nucleotide sequence ID" value="NZ_CP130612.1"/>
</dbReference>
<evidence type="ECO:0000313" key="4">
    <source>
        <dbReference type="Proteomes" id="UP001229955"/>
    </source>
</evidence>
<sequence length="170" mass="17751">MMQGALEPSTEMVPRLMRLSVGTDSARADLARLAGERMLEGTTRLARGVAGLAAAEERGENAAMSIALQEARHGLGIIESAISARAALDTSVAPAEVADAWLRSELGLPVPVSAQASPPLSSFHLALMTILLLFFASMVVIHYRRMRAIEALLAAPSAAASGTTSARAET</sequence>
<keyword evidence="1" id="KW-0812">Transmembrane</keyword>
<evidence type="ECO:0000313" key="2">
    <source>
        <dbReference type="EMBL" id="WKW11921.1"/>
    </source>
</evidence>
<protein>
    <submittedName>
        <fullName evidence="3">Uncharacterized protein</fullName>
    </submittedName>
</protein>
<keyword evidence="4" id="KW-1185">Reference proteome</keyword>
<organism evidence="3 4">
    <name type="scientific">Pseudogemmatithrix spongiicola</name>
    <dbReference type="NCBI Taxonomy" id="3062599"/>
    <lineage>
        <taxon>Bacteria</taxon>
        <taxon>Pseudomonadati</taxon>
        <taxon>Gemmatimonadota</taxon>
        <taxon>Gemmatimonadia</taxon>
        <taxon>Gemmatimonadales</taxon>
        <taxon>Gemmatimonadaceae</taxon>
        <taxon>Pseudogemmatithrix</taxon>
    </lineage>
</organism>
<reference evidence="3" key="1">
    <citation type="submission" date="2023-07" db="EMBL/GenBank/DDBJ databases">
        <authorList>
            <person name="Haufschild T."/>
            <person name="Kallscheuer N."/>
            <person name="Hammer J."/>
            <person name="Kohn T."/>
            <person name="Kabuu M."/>
            <person name="Jogler M."/>
            <person name="Wohfarth N."/>
            <person name="Heuer A."/>
            <person name="Rohde M."/>
            <person name="van Teeseling M.C.F."/>
            <person name="Jogler C."/>
        </authorList>
    </citation>
    <scope>NUCLEOTIDE SEQUENCE</scope>
    <source>
        <strain evidence="2">Strain 138</strain>
        <strain evidence="3">Strain 318</strain>
    </source>
</reference>
<evidence type="ECO:0000256" key="1">
    <source>
        <dbReference type="SAM" id="Phobius"/>
    </source>
</evidence>
<gene>
    <name evidence="2" type="ORF">Strain138_001190</name>
    <name evidence="3" type="ORF">Strain318_001190</name>
</gene>